<keyword evidence="3" id="KW-1185">Reference proteome</keyword>
<protein>
    <submittedName>
        <fullName evidence="2">Uncharacterized protein</fullName>
    </submittedName>
</protein>
<evidence type="ECO:0000256" key="1">
    <source>
        <dbReference type="SAM" id="SignalP"/>
    </source>
</evidence>
<dbReference type="EMBL" id="FNEM01000006">
    <property type="protein sequence ID" value="SDJ24780.1"/>
    <property type="molecule type" value="Genomic_DNA"/>
</dbReference>
<name>A0A1G8S7Z6_9GAMM</name>
<dbReference type="AlphaFoldDB" id="A0A1G8S7Z6"/>
<evidence type="ECO:0000313" key="2">
    <source>
        <dbReference type="EMBL" id="SDJ24780.1"/>
    </source>
</evidence>
<sequence length="126" mass="13860">MKLFMAMVMLLALAGCSSTPNAKSKVLSTARQQDPQLIRVVWLGQPGLVALLQQKMTPLLFRSPGLKVEIGPVDDAPEWAAAYQAQNRLEMVIESLRTLGYQGQIQGRYLPDSRDGEVVLRMAYGG</sequence>
<dbReference type="RefSeq" id="WP_090364993.1">
    <property type="nucleotide sequence ID" value="NZ_FNEM01000006.1"/>
</dbReference>
<feature type="chain" id="PRO_5011747230" evidence="1">
    <location>
        <begin position="23"/>
        <end position="126"/>
    </location>
</feature>
<accession>A0A1G8S7Z6</accession>
<evidence type="ECO:0000313" key="3">
    <source>
        <dbReference type="Proteomes" id="UP000199527"/>
    </source>
</evidence>
<feature type="signal peptide" evidence="1">
    <location>
        <begin position="1"/>
        <end position="22"/>
    </location>
</feature>
<dbReference type="PROSITE" id="PS51257">
    <property type="entry name" value="PROKAR_LIPOPROTEIN"/>
    <property type="match status" value="1"/>
</dbReference>
<reference evidence="3" key="1">
    <citation type="submission" date="2016-10" db="EMBL/GenBank/DDBJ databases">
        <authorList>
            <person name="Varghese N."/>
            <person name="Submissions S."/>
        </authorList>
    </citation>
    <scope>NUCLEOTIDE SEQUENCE [LARGE SCALE GENOMIC DNA]</scope>
    <source>
        <strain evidence="3">DSM 23317</strain>
    </source>
</reference>
<gene>
    <name evidence="2" type="ORF">SAMN04488540_10683</name>
</gene>
<organism evidence="2 3">
    <name type="scientific">Ferrimonas sediminum</name>
    <dbReference type="NCBI Taxonomy" id="718193"/>
    <lineage>
        <taxon>Bacteria</taxon>
        <taxon>Pseudomonadati</taxon>
        <taxon>Pseudomonadota</taxon>
        <taxon>Gammaproteobacteria</taxon>
        <taxon>Alteromonadales</taxon>
        <taxon>Ferrimonadaceae</taxon>
        <taxon>Ferrimonas</taxon>
    </lineage>
</organism>
<proteinExistence type="predicted"/>
<dbReference type="OrthoDB" id="6400657at2"/>
<keyword evidence="1" id="KW-0732">Signal</keyword>
<dbReference type="Proteomes" id="UP000199527">
    <property type="component" value="Unassembled WGS sequence"/>
</dbReference>